<name>A0A1R3WAI1_9RHOB</name>
<dbReference type="PANTHER" id="PTHR30347:SF1">
    <property type="entry name" value="MECHANOSENSITIVE CHANNEL MSCK"/>
    <property type="match status" value="1"/>
</dbReference>
<evidence type="ECO:0000256" key="5">
    <source>
        <dbReference type="ARBA" id="ARBA00022989"/>
    </source>
</evidence>
<dbReference type="InterPro" id="IPR006685">
    <property type="entry name" value="MscS_channel_2nd"/>
</dbReference>
<feature type="transmembrane region" description="Helical" evidence="8">
    <location>
        <begin position="350"/>
        <end position="371"/>
    </location>
</feature>
<dbReference type="EMBL" id="FTPS01000001">
    <property type="protein sequence ID" value="SIT75077.1"/>
    <property type="molecule type" value="Genomic_DNA"/>
</dbReference>
<feature type="signal peptide" evidence="9">
    <location>
        <begin position="1"/>
        <end position="27"/>
    </location>
</feature>
<keyword evidence="6 8" id="KW-0472">Membrane</keyword>
<feature type="transmembrane region" description="Helical" evidence="8">
    <location>
        <begin position="584"/>
        <end position="613"/>
    </location>
</feature>
<evidence type="ECO:0000259" key="12">
    <source>
        <dbReference type="Pfam" id="PF21082"/>
    </source>
</evidence>
<organism evidence="13 14">
    <name type="scientific">Pontibaca methylaminivorans</name>
    <dbReference type="NCBI Taxonomy" id="515897"/>
    <lineage>
        <taxon>Bacteria</taxon>
        <taxon>Pseudomonadati</taxon>
        <taxon>Pseudomonadota</taxon>
        <taxon>Alphaproteobacteria</taxon>
        <taxon>Rhodobacterales</taxon>
        <taxon>Roseobacteraceae</taxon>
        <taxon>Pontibaca</taxon>
    </lineage>
</organism>
<feature type="transmembrane region" description="Helical" evidence="8">
    <location>
        <begin position="208"/>
        <end position="225"/>
    </location>
</feature>
<feature type="transmembrane region" description="Helical" evidence="8">
    <location>
        <begin position="326"/>
        <end position="344"/>
    </location>
</feature>
<evidence type="ECO:0000256" key="1">
    <source>
        <dbReference type="ARBA" id="ARBA00004651"/>
    </source>
</evidence>
<dbReference type="OrthoDB" id="9799209at2"/>
<dbReference type="InterPro" id="IPR011066">
    <property type="entry name" value="MscS_channel_C_sf"/>
</dbReference>
<dbReference type="RefSeq" id="WP_076646563.1">
    <property type="nucleotide sequence ID" value="NZ_FTPS01000001.1"/>
</dbReference>
<dbReference type="InterPro" id="IPR011014">
    <property type="entry name" value="MscS_channel_TM-2"/>
</dbReference>
<dbReference type="STRING" id="515897.SAMN05421849_0264"/>
<dbReference type="Gene3D" id="3.30.70.100">
    <property type="match status" value="1"/>
</dbReference>
<feature type="transmembrane region" description="Helical" evidence="8">
    <location>
        <begin position="404"/>
        <end position="429"/>
    </location>
</feature>
<keyword evidence="14" id="KW-1185">Reference proteome</keyword>
<keyword evidence="5 8" id="KW-1133">Transmembrane helix</keyword>
<feature type="transmembrane region" description="Helical" evidence="8">
    <location>
        <begin position="246"/>
        <end position="267"/>
    </location>
</feature>
<dbReference type="InterPro" id="IPR010920">
    <property type="entry name" value="LSM_dom_sf"/>
</dbReference>
<dbReference type="SUPFAM" id="SSF82689">
    <property type="entry name" value="Mechanosensitive channel protein MscS (YggB), C-terminal domain"/>
    <property type="match status" value="1"/>
</dbReference>
<dbReference type="SUPFAM" id="SSF50182">
    <property type="entry name" value="Sm-like ribonucleoproteins"/>
    <property type="match status" value="1"/>
</dbReference>
<accession>A0A1R3WAI1</accession>
<evidence type="ECO:0000259" key="10">
    <source>
        <dbReference type="Pfam" id="PF00924"/>
    </source>
</evidence>
<evidence type="ECO:0000313" key="14">
    <source>
        <dbReference type="Proteomes" id="UP000192455"/>
    </source>
</evidence>
<comment type="similarity">
    <text evidence="2">Belongs to the MscS (TC 1.A.23) family.</text>
</comment>
<dbReference type="GO" id="GO:0008381">
    <property type="term" value="F:mechanosensitive monoatomic ion channel activity"/>
    <property type="evidence" value="ECO:0007669"/>
    <property type="project" value="UniProtKB-ARBA"/>
</dbReference>
<dbReference type="Pfam" id="PF21082">
    <property type="entry name" value="MS_channel_3rd"/>
    <property type="match status" value="1"/>
</dbReference>
<dbReference type="InterPro" id="IPR049278">
    <property type="entry name" value="MS_channel_C"/>
</dbReference>
<dbReference type="PANTHER" id="PTHR30347">
    <property type="entry name" value="POTASSIUM CHANNEL RELATED"/>
    <property type="match status" value="1"/>
</dbReference>
<dbReference type="InterPro" id="IPR022249">
    <property type="entry name" value="DUF3772"/>
</dbReference>
<evidence type="ECO:0000256" key="4">
    <source>
        <dbReference type="ARBA" id="ARBA00022692"/>
    </source>
</evidence>
<evidence type="ECO:0000256" key="6">
    <source>
        <dbReference type="ARBA" id="ARBA00023136"/>
    </source>
</evidence>
<feature type="chain" id="PRO_5013294783" evidence="9">
    <location>
        <begin position="28"/>
        <end position="804"/>
    </location>
</feature>
<dbReference type="Proteomes" id="UP000192455">
    <property type="component" value="Unassembled WGS sequence"/>
</dbReference>
<comment type="subcellular location">
    <subcellularLocation>
        <location evidence="1">Cell membrane</location>
        <topology evidence="1">Multi-pass membrane protein</topology>
    </subcellularLocation>
</comment>
<feature type="transmembrane region" description="Helical" evidence="8">
    <location>
        <begin position="467"/>
        <end position="490"/>
    </location>
</feature>
<feature type="transmembrane region" description="Helical" evidence="8">
    <location>
        <begin position="287"/>
        <end position="305"/>
    </location>
</feature>
<dbReference type="Gene3D" id="2.30.30.60">
    <property type="match status" value="1"/>
</dbReference>
<evidence type="ECO:0000256" key="7">
    <source>
        <dbReference type="SAM" id="MobiDB-lite"/>
    </source>
</evidence>
<feature type="domain" description="DUF3772" evidence="11">
    <location>
        <begin position="134"/>
        <end position="192"/>
    </location>
</feature>
<dbReference type="InterPro" id="IPR052702">
    <property type="entry name" value="MscS-like_channel"/>
</dbReference>
<dbReference type="Pfam" id="PF00924">
    <property type="entry name" value="MS_channel_2nd"/>
    <property type="match status" value="1"/>
</dbReference>
<protein>
    <submittedName>
        <fullName evidence="13">Small-conductance mechanosensitive channel</fullName>
    </submittedName>
</protein>
<keyword evidence="4 8" id="KW-0812">Transmembrane</keyword>
<sequence>MTLSRLPAARLLVALLLSVLSCTMALAQSGTVNGGDAEAHQRWLTTAERAEQMIDSEDISNASLETMRSNLVRYRETFVSTRDRNSSRIKTLQSQLEALGPEPEEGSEEPQDIAEMRAQLNTQLDRLRVPRVVAEEAYTRADGLIAEIDRILRDRQTARLLTRGPSPLLPEHWAAAFSDLRRYVTAVSNELHGSWHSSMVRQEFQNRLPFIVFLVLVGAVLLARGRVWAKRFGNYMRSYGGRNTGVWSFVVSVARILLPLLGVIIIVRALLYGGLFGFRGQMLLEQIPIWGGIFLLFRWLSDKIFTQHNDNMLLPVNPEQHSQTRFLVDLLAGTLILAGMVQLLSRAENISAASFAVLIFPVVVLASLILLRLHRLSAYVPSARDENDDGARELGNLSRLMRRAVFVLALVAPVLAMAGYVQAAIALIFPVMLTLTLIGTMVVVHGFLVDVYAWLSRRGEAVRDGLASILFAIALILASMPILALIWGARLSDLTELWTKFITGFQIGDVHISPTSFLVFVLIFVVGYVLTQLTKSGLRSALLPRTRLDSGAQNAVVAGTGYIGVFLAALAAITMAGLDLSSLAIVAGALSVGVGFGLQTIVSNFVSGIILLIERPISKGDWIEVGGLMGYVRDISVRSTRIESFDRFDVIVPNSDLISGTVTNYTRGNTIGRAIVTVEVAYGSDTRKVEAILNDIANNHPMVLANPAPYALFKGIGSNAYEFEIRAILRDVNWILNVKSDMYHEIVERFAEAGIETPRPQRDLWLRNAGEFDMAHAGPPEVQAEGPRTADTPEQGEGQGADRP</sequence>
<dbReference type="GO" id="GO:0005886">
    <property type="term" value="C:plasma membrane"/>
    <property type="evidence" value="ECO:0007669"/>
    <property type="project" value="UniProtKB-SubCell"/>
</dbReference>
<keyword evidence="3" id="KW-1003">Cell membrane</keyword>
<dbReference type="PROSITE" id="PS51257">
    <property type="entry name" value="PROKAR_LIPOPROTEIN"/>
    <property type="match status" value="1"/>
</dbReference>
<dbReference type="Pfam" id="PF12607">
    <property type="entry name" value="DUF3772"/>
    <property type="match status" value="1"/>
</dbReference>
<feature type="domain" description="Mechanosensitive ion channel MscS" evidence="10">
    <location>
        <begin position="600"/>
        <end position="667"/>
    </location>
</feature>
<evidence type="ECO:0000313" key="13">
    <source>
        <dbReference type="EMBL" id="SIT75077.1"/>
    </source>
</evidence>
<feature type="transmembrane region" description="Helical" evidence="8">
    <location>
        <begin position="510"/>
        <end position="531"/>
    </location>
</feature>
<feature type="region of interest" description="Disordered" evidence="7">
    <location>
        <begin position="775"/>
        <end position="804"/>
    </location>
</feature>
<gene>
    <name evidence="13" type="ORF">SAMN05421849_0264</name>
</gene>
<dbReference type="Gene3D" id="1.10.287.1260">
    <property type="match status" value="1"/>
</dbReference>
<evidence type="ECO:0000256" key="3">
    <source>
        <dbReference type="ARBA" id="ARBA00022475"/>
    </source>
</evidence>
<dbReference type="InterPro" id="IPR023408">
    <property type="entry name" value="MscS_beta-dom_sf"/>
</dbReference>
<evidence type="ECO:0000256" key="8">
    <source>
        <dbReference type="SAM" id="Phobius"/>
    </source>
</evidence>
<feature type="transmembrane region" description="Helical" evidence="8">
    <location>
        <begin position="552"/>
        <end position="578"/>
    </location>
</feature>
<reference evidence="13 14" key="1">
    <citation type="submission" date="2017-01" db="EMBL/GenBank/DDBJ databases">
        <authorList>
            <person name="Mah S.A."/>
            <person name="Swanson W.J."/>
            <person name="Moy G.W."/>
            <person name="Vacquier V.D."/>
        </authorList>
    </citation>
    <scope>NUCLEOTIDE SEQUENCE [LARGE SCALE GENOMIC DNA]</scope>
    <source>
        <strain evidence="13 14">DSM 21219</strain>
    </source>
</reference>
<feature type="domain" description="Mechanosensitive ion channel MscS C-terminal" evidence="12">
    <location>
        <begin position="676"/>
        <end position="756"/>
    </location>
</feature>
<keyword evidence="9" id="KW-0732">Signal</keyword>
<dbReference type="AlphaFoldDB" id="A0A1R3WAI1"/>
<evidence type="ECO:0000256" key="2">
    <source>
        <dbReference type="ARBA" id="ARBA00008017"/>
    </source>
</evidence>
<evidence type="ECO:0000259" key="11">
    <source>
        <dbReference type="Pfam" id="PF12607"/>
    </source>
</evidence>
<evidence type="ECO:0000256" key="9">
    <source>
        <dbReference type="SAM" id="SignalP"/>
    </source>
</evidence>
<dbReference type="SUPFAM" id="SSF82861">
    <property type="entry name" value="Mechanosensitive channel protein MscS (YggB), transmembrane region"/>
    <property type="match status" value="1"/>
</dbReference>
<proteinExistence type="inferred from homology"/>
<feature type="transmembrane region" description="Helical" evidence="8">
    <location>
        <begin position="435"/>
        <end position="455"/>
    </location>
</feature>